<keyword evidence="1" id="KW-0805">Transcription regulation</keyword>
<proteinExistence type="predicted"/>
<dbReference type="InterPro" id="IPR000524">
    <property type="entry name" value="Tscrpt_reg_HTH_GntR"/>
</dbReference>
<sequence length="230" mass="26320">MKTEKANESPDREAGVRSHAIAADLRAGILDGLFTPGTRVRQEELAERYGTSRIPVREALRDLESEGLVVLVPNSGAWIAKTDINECVEIYQIRERIEPLALSESIRRMDDATIARLAELCAQIEASTEVEDFLKLDREFHLLSYKAAAMPTLLAMIERFWNTTQHYRRAYSHLIGKDGQWIIHAEHRLIMEAIRRRDPVDVQHLLESHIRRTRLHLQANDLAALSGPRR</sequence>
<evidence type="ECO:0000313" key="5">
    <source>
        <dbReference type="EMBL" id="QRG06208.1"/>
    </source>
</evidence>
<evidence type="ECO:0000313" key="6">
    <source>
        <dbReference type="Proteomes" id="UP000596427"/>
    </source>
</evidence>
<keyword evidence="6" id="KW-1185">Reference proteome</keyword>
<dbReference type="Gene3D" id="1.20.120.530">
    <property type="entry name" value="GntR ligand-binding domain-like"/>
    <property type="match status" value="1"/>
</dbReference>
<evidence type="ECO:0000256" key="2">
    <source>
        <dbReference type="ARBA" id="ARBA00023125"/>
    </source>
</evidence>
<dbReference type="SUPFAM" id="SSF48008">
    <property type="entry name" value="GntR ligand-binding domain-like"/>
    <property type="match status" value="1"/>
</dbReference>
<dbReference type="PRINTS" id="PR00035">
    <property type="entry name" value="HTHGNTR"/>
</dbReference>
<dbReference type="Gene3D" id="1.10.10.10">
    <property type="entry name" value="Winged helix-like DNA-binding domain superfamily/Winged helix DNA-binding domain"/>
    <property type="match status" value="1"/>
</dbReference>
<organism evidence="5 6">
    <name type="scientific">Xanthobacter dioxanivorans</name>
    <dbReference type="NCBI Taxonomy" id="2528964"/>
    <lineage>
        <taxon>Bacteria</taxon>
        <taxon>Pseudomonadati</taxon>
        <taxon>Pseudomonadota</taxon>
        <taxon>Alphaproteobacteria</taxon>
        <taxon>Hyphomicrobiales</taxon>
        <taxon>Xanthobacteraceae</taxon>
        <taxon>Xanthobacter</taxon>
    </lineage>
</organism>
<dbReference type="CDD" id="cd07377">
    <property type="entry name" value="WHTH_GntR"/>
    <property type="match status" value="1"/>
</dbReference>
<name>A0A974PM97_9HYPH</name>
<dbReference type="InterPro" id="IPR011711">
    <property type="entry name" value="GntR_C"/>
</dbReference>
<dbReference type="Pfam" id="PF07729">
    <property type="entry name" value="FCD"/>
    <property type="match status" value="1"/>
</dbReference>
<dbReference type="InterPro" id="IPR036390">
    <property type="entry name" value="WH_DNA-bd_sf"/>
</dbReference>
<keyword evidence="2" id="KW-0238">DNA-binding</keyword>
<dbReference type="InterPro" id="IPR036388">
    <property type="entry name" value="WH-like_DNA-bd_sf"/>
</dbReference>
<dbReference type="KEGG" id="xdi:EZH22_25055"/>
<dbReference type="GO" id="GO:0003677">
    <property type="term" value="F:DNA binding"/>
    <property type="evidence" value="ECO:0007669"/>
    <property type="project" value="UniProtKB-KW"/>
</dbReference>
<dbReference type="PANTHER" id="PTHR43537:SF41">
    <property type="entry name" value="TRANSCRIPTIONAL REGULATORY PROTEIN"/>
    <property type="match status" value="1"/>
</dbReference>
<gene>
    <name evidence="5" type="ORF">EZH22_25055</name>
</gene>
<feature type="domain" description="HTH gntR-type" evidence="4">
    <location>
        <begin position="15"/>
        <end position="82"/>
    </location>
</feature>
<dbReference type="SMART" id="SM00345">
    <property type="entry name" value="HTH_GNTR"/>
    <property type="match status" value="1"/>
</dbReference>
<dbReference type="PROSITE" id="PS50949">
    <property type="entry name" value="HTH_GNTR"/>
    <property type="match status" value="1"/>
</dbReference>
<dbReference type="PANTHER" id="PTHR43537">
    <property type="entry name" value="TRANSCRIPTIONAL REGULATOR, GNTR FAMILY"/>
    <property type="match status" value="1"/>
</dbReference>
<dbReference type="GO" id="GO:0003700">
    <property type="term" value="F:DNA-binding transcription factor activity"/>
    <property type="evidence" value="ECO:0007669"/>
    <property type="project" value="InterPro"/>
</dbReference>
<evidence type="ECO:0000256" key="3">
    <source>
        <dbReference type="ARBA" id="ARBA00023163"/>
    </source>
</evidence>
<accession>A0A974PM97</accession>
<dbReference type="SMART" id="SM00895">
    <property type="entry name" value="FCD"/>
    <property type="match status" value="1"/>
</dbReference>
<dbReference type="EMBL" id="CP063362">
    <property type="protein sequence ID" value="QRG06208.1"/>
    <property type="molecule type" value="Genomic_DNA"/>
</dbReference>
<keyword evidence="3" id="KW-0804">Transcription</keyword>
<evidence type="ECO:0000256" key="1">
    <source>
        <dbReference type="ARBA" id="ARBA00023015"/>
    </source>
</evidence>
<dbReference type="SUPFAM" id="SSF46785">
    <property type="entry name" value="Winged helix' DNA-binding domain"/>
    <property type="match status" value="1"/>
</dbReference>
<evidence type="ECO:0000259" key="4">
    <source>
        <dbReference type="PROSITE" id="PS50949"/>
    </source>
</evidence>
<dbReference type="Proteomes" id="UP000596427">
    <property type="component" value="Chromosome"/>
</dbReference>
<reference evidence="5 6" key="1">
    <citation type="submission" date="2020-10" db="EMBL/GenBank/DDBJ databases">
        <title>Degradation of 1,4-Dioxane by Xanthobacter sp. YN2, via a Novel Group-2 Soluble Di-Iron Monooxygenase.</title>
        <authorList>
            <person name="Ma F."/>
            <person name="Wang Y."/>
            <person name="Yang J."/>
            <person name="Guo H."/>
            <person name="Su D."/>
            <person name="Yu L."/>
        </authorList>
    </citation>
    <scope>NUCLEOTIDE SEQUENCE [LARGE SCALE GENOMIC DNA]</scope>
    <source>
        <strain evidence="5 6">YN2</strain>
    </source>
</reference>
<dbReference type="RefSeq" id="WP_203193115.1">
    <property type="nucleotide sequence ID" value="NZ_CP063362.1"/>
</dbReference>
<dbReference type="AlphaFoldDB" id="A0A974PM97"/>
<dbReference type="InterPro" id="IPR008920">
    <property type="entry name" value="TF_FadR/GntR_C"/>
</dbReference>
<dbReference type="Pfam" id="PF00392">
    <property type="entry name" value="GntR"/>
    <property type="match status" value="1"/>
</dbReference>
<protein>
    <submittedName>
        <fullName evidence="5">GntR family transcriptional regulator</fullName>
    </submittedName>
</protein>